<feature type="non-terminal residue" evidence="1">
    <location>
        <position position="163"/>
    </location>
</feature>
<gene>
    <name evidence="1" type="ORF">DHETER_LOCUS8878</name>
</gene>
<keyword evidence="2" id="KW-1185">Reference proteome</keyword>
<organism evidence="1 2">
    <name type="scientific">Dentiscutata heterogama</name>
    <dbReference type="NCBI Taxonomy" id="1316150"/>
    <lineage>
        <taxon>Eukaryota</taxon>
        <taxon>Fungi</taxon>
        <taxon>Fungi incertae sedis</taxon>
        <taxon>Mucoromycota</taxon>
        <taxon>Glomeromycotina</taxon>
        <taxon>Glomeromycetes</taxon>
        <taxon>Diversisporales</taxon>
        <taxon>Gigasporaceae</taxon>
        <taxon>Dentiscutata</taxon>
    </lineage>
</organism>
<feature type="non-terminal residue" evidence="1">
    <location>
        <position position="1"/>
    </location>
</feature>
<comment type="caution">
    <text evidence="1">The sequence shown here is derived from an EMBL/GenBank/DDBJ whole genome shotgun (WGS) entry which is preliminary data.</text>
</comment>
<reference evidence="1" key="1">
    <citation type="submission" date="2021-06" db="EMBL/GenBank/DDBJ databases">
        <authorList>
            <person name="Kallberg Y."/>
            <person name="Tangrot J."/>
            <person name="Rosling A."/>
        </authorList>
    </citation>
    <scope>NUCLEOTIDE SEQUENCE</scope>
    <source>
        <strain evidence="1">IL203A</strain>
    </source>
</reference>
<name>A0ACA9N9P6_9GLOM</name>
<evidence type="ECO:0000313" key="1">
    <source>
        <dbReference type="EMBL" id="CAG8641771.1"/>
    </source>
</evidence>
<dbReference type="EMBL" id="CAJVPU010014675">
    <property type="protein sequence ID" value="CAG8641771.1"/>
    <property type="molecule type" value="Genomic_DNA"/>
</dbReference>
<sequence length="163" mass="19032">LEITDSYIFFRPTLRPRKKFVLVGTSKNIGILHTTHIYINFPLPQMMQSIEEAELRISENKKAEQLLQYLFYYFGGDYLEIPTRNDIVAENDEQKKSYLRIFTLGSGDRKKALQAIQDNNFETALDDMFSFHRKIARENGIAISVEDLKMISDRFPISALMRD</sequence>
<protein>
    <submittedName>
        <fullName evidence="1">14399_t:CDS:1</fullName>
    </submittedName>
</protein>
<dbReference type="Proteomes" id="UP000789702">
    <property type="component" value="Unassembled WGS sequence"/>
</dbReference>
<evidence type="ECO:0000313" key="2">
    <source>
        <dbReference type="Proteomes" id="UP000789702"/>
    </source>
</evidence>
<accession>A0ACA9N9P6</accession>
<proteinExistence type="predicted"/>